<accession>A0A5C4N3Q9</accession>
<feature type="domain" description="Response regulatory" evidence="7">
    <location>
        <begin position="3"/>
        <end position="119"/>
    </location>
</feature>
<dbReference type="InterPro" id="IPR058245">
    <property type="entry name" value="NreC/VraR/RcsB-like_REC"/>
</dbReference>
<dbReference type="AlphaFoldDB" id="A0A5C4N3Q9"/>
<dbReference type="SUPFAM" id="SSF46894">
    <property type="entry name" value="C-terminal effector domain of the bipartite response regulators"/>
    <property type="match status" value="1"/>
</dbReference>
<evidence type="ECO:0000256" key="2">
    <source>
        <dbReference type="ARBA" id="ARBA00023015"/>
    </source>
</evidence>
<keyword evidence="3" id="KW-0238">DNA-binding</keyword>
<evidence type="ECO:0000313" key="8">
    <source>
        <dbReference type="EMBL" id="TNC52152.1"/>
    </source>
</evidence>
<reference evidence="8 9" key="1">
    <citation type="submission" date="2019-05" db="EMBL/GenBank/DDBJ databases">
        <title>Mumia sp. nov., isolated from the intestinal contents of plateau pika (Ochotona curzoniae) in the Qinghai-Tibet plateau of China.</title>
        <authorList>
            <person name="Tian Z."/>
        </authorList>
    </citation>
    <scope>NUCLEOTIDE SEQUENCE [LARGE SCALE GENOMIC DNA]</scope>
    <source>
        <strain evidence="9">527</strain>
    </source>
</reference>
<dbReference type="PANTHER" id="PTHR43214:SF24">
    <property type="entry name" value="TRANSCRIPTIONAL REGULATORY PROTEIN NARL-RELATED"/>
    <property type="match status" value="1"/>
</dbReference>
<dbReference type="Pfam" id="PF00072">
    <property type="entry name" value="Response_reg"/>
    <property type="match status" value="1"/>
</dbReference>
<dbReference type="CDD" id="cd17535">
    <property type="entry name" value="REC_NarL-like"/>
    <property type="match status" value="1"/>
</dbReference>
<keyword evidence="4" id="KW-0804">Transcription</keyword>
<dbReference type="PANTHER" id="PTHR43214">
    <property type="entry name" value="TWO-COMPONENT RESPONSE REGULATOR"/>
    <property type="match status" value="1"/>
</dbReference>
<dbReference type="InterPro" id="IPR001789">
    <property type="entry name" value="Sig_transdc_resp-reg_receiver"/>
</dbReference>
<dbReference type="PROSITE" id="PS50110">
    <property type="entry name" value="RESPONSE_REGULATORY"/>
    <property type="match status" value="1"/>
</dbReference>
<sequence>MITVFVVDDHEIVRRGVTDLLETAGDIRVVGEAADVAQALARIPSVVPDVAVLDVRLPDGSGIDVCRALQDSCPSIRSLILTSYDDDEAVYAAVLAGASGYLLKEVLGARLVESVRDVAAGRSLLDPHVVAQLMRRLRDRESSHGDPRLGLLTEREREVLMLITEGLSNREIGARLFVAEKTVKNYVTNLLAKLGMQRRTQAAVFGAEVRRAEEGAQPPA</sequence>
<dbReference type="GO" id="GO:0006355">
    <property type="term" value="P:regulation of DNA-templated transcription"/>
    <property type="evidence" value="ECO:0007669"/>
    <property type="project" value="InterPro"/>
</dbReference>
<evidence type="ECO:0000313" key="9">
    <source>
        <dbReference type="Proteomes" id="UP000306740"/>
    </source>
</evidence>
<dbReference type="Proteomes" id="UP000306740">
    <property type="component" value="Unassembled WGS sequence"/>
</dbReference>
<dbReference type="EMBL" id="VDFR01000004">
    <property type="protein sequence ID" value="TNC52152.1"/>
    <property type="molecule type" value="Genomic_DNA"/>
</dbReference>
<evidence type="ECO:0000256" key="5">
    <source>
        <dbReference type="PROSITE-ProRule" id="PRU00169"/>
    </source>
</evidence>
<name>A0A5C4N3Q9_9ACTN</name>
<dbReference type="SMART" id="SM00421">
    <property type="entry name" value="HTH_LUXR"/>
    <property type="match status" value="1"/>
</dbReference>
<proteinExistence type="predicted"/>
<evidence type="ECO:0000256" key="1">
    <source>
        <dbReference type="ARBA" id="ARBA00022553"/>
    </source>
</evidence>
<dbReference type="GO" id="GO:0000160">
    <property type="term" value="P:phosphorelay signal transduction system"/>
    <property type="evidence" value="ECO:0007669"/>
    <property type="project" value="InterPro"/>
</dbReference>
<dbReference type="SUPFAM" id="SSF52172">
    <property type="entry name" value="CheY-like"/>
    <property type="match status" value="1"/>
</dbReference>
<dbReference type="PRINTS" id="PR00038">
    <property type="entry name" value="HTHLUXR"/>
</dbReference>
<organism evidence="8 9">
    <name type="scientific">Mumia zhuanghuii</name>
    <dbReference type="NCBI Taxonomy" id="2585211"/>
    <lineage>
        <taxon>Bacteria</taxon>
        <taxon>Bacillati</taxon>
        <taxon>Actinomycetota</taxon>
        <taxon>Actinomycetes</taxon>
        <taxon>Propionibacteriales</taxon>
        <taxon>Nocardioidaceae</taxon>
        <taxon>Mumia</taxon>
    </lineage>
</organism>
<dbReference type="OrthoDB" id="9808843at2"/>
<dbReference type="Gene3D" id="3.40.50.2300">
    <property type="match status" value="1"/>
</dbReference>
<dbReference type="InterPro" id="IPR016032">
    <property type="entry name" value="Sig_transdc_resp-reg_C-effctor"/>
</dbReference>
<dbReference type="InterPro" id="IPR039420">
    <property type="entry name" value="WalR-like"/>
</dbReference>
<evidence type="ECO:0000256" key="3">
    <source>
        <dbReference type="ARBA" id="ARBA00023125"/>
    </source>
</evidence>
<dbReference type="CDD" id="cd06170">
    <property type="entry name" value="LuxR_C_like"/>
    <property type="match status" value="1"/>
</dbReference>
<feature type="domain" description="HTH luxR-type" evidence="6">
    <location>
        <begin position="145"/>
        <end position="210"/>
    </location>
</feature>
<dbReference type="InterPro" id="IPR000792">
    <property type="entry name" value="Tscrpt_reg_LuxR_C"/>
</dbReference>
<gene>
    <name evidence="8" type="ORF">FHE65_00820</name>
</gene>
<dbReference type="InterPro" id="IPR011006">
    <property type="entry name" value="CheY-like_superfamily"/>
</dbReference>
<protein>
    <submittedName>
        <fullName evidence="8">Response regulator transcription factor</fullName>
    </submittedName>
</protein>
<evidence type="ECO:0000256" key="4">
    <source>
        <dbReference type="ARBA" id="ARBA00023163"/>
    </source>
</evidence>
<evidence type="ECO:0000259" key="7">
    <source>
        <dbReference type="PROSITE" id="PS50110"/>
    </source>
</evidence>
<dbReference type="SMART" id="SM00448">
    <property type="entry name" value="REC"/>
    <property type="match status" value="1"/>
</dbReference>
<feature type="modified residue" description="4-aspartylphosphate" evidence="5">
    <location>
        <position position="54"/>
    </location>
</feature>
<dbReference type="PROSITE" id="PS50043">
    <property type="entry name" value="HTH_LUXR_2"/>
    <property type="match status" value="1"/>
</dbReference>
<keyword evidence="2" id="KW-0805">Transcription regulation</keyword>
<dbReference type="Pfam" id="PF00196">
    <property type="entry name" value="GerE"/>
    <property type="match status" value="1"/>
</dbReference>
<keyword evidence="1 5" id="KW-0597">Phosphoprotein</keyword>
<dbReference type="RefSeq" id="WP_139085698.1">
    <property type="nucleotide sequence ID" value="NZ_VDFR01000004.1"/>
</dbReference>
<comment type="caution">
    <text evidence="8">The sequence shown here is derived from an EMBL/GenBank/DDBJ whole genome shotgun (WGS) entry which is preliminary data.</text>
</comment>
<dbReference type="PROSITE" id="PS00622">
    <property type="entry name" value="HTH_LUXR_1"/>
    <property type="match status" value="1"/>
</dbReference>
<evidence type="ECO:0000259" key="6">
    <source>
        <dbReference type="PROSITE" id="PS50043"/>
    </source>
</evidence>
<dbReference type="GO" id="GO:0003677">
    <property type="term" value="F:DNA binding"/>
    <property type="evidence" value="ECO:0007669"/>
    <property type="project" value="UniProtKB-KW"/>
</dbReference>